<organism evidence="2 3">
    <name type="scientific">Fimbriiglobus ruber</name>
    <dbReference type="NCBI Taxonomy" id="1908690"/>
    <lineage>
        <taxon>Bacteria</taxon>
        <taxon>Pseudomonadati</taxon>
        <taxon>Planctomycetota</taxon>
        <taxon>Planctomycetia</taxon>
        <taxon>Gemmatales</taxon>
        <taxon>Gemmataceae</taxon>
        <taxon>Fimbriiglobus</taxon>
    </lineage>
</organism>
<dbReference type="PROSITE" id="PS51257">
    <property type="entry name" value="PROKAR_LIPOPROTEIN"/>
    <property type="match status" value="1"/>
</dbReference>
<dbReference type="Proteomes" id="UP000214646">
    <property type="component" value="Unassembled WGS sequence"/>
</dbReference>
<reference evidence="3" key="1">
    <citation type="submission" date="2017-06" db="EMBL/GenBank/DDBJ databases">
        <title>Genome analysis of Fimbriiglobus ruber SP5, the first member of the order Planctomycetales with confirmed chitinolytic capability.</title>
        <authorList>
            <person name="Ravin N.V."/>
            <person name="Rakitin A.L."/>
            <person name="Ivanova A.A."/>
            <person name="Beletsky A.V."/>
            <person name="Kulichevskaya I.S."/>
            <person name="Mardanov A.V."/>
            <person name="Dedysh S.N."/>
        </authorList>
    </citation>
    <scope>NUCLEOTIDE SEQUENCE [LARGE SCALE GENOMIC DNA]</scope>
    <source>
        <strain evidence="3">SP5</strain>
    </source>
</reference>
<feature type="compositionally biased region" description="Low complexity" evidence="1">
    <location>
        <begin position="136"/>
        <end position="147"/>
    </location>
</feature>
<name>A0A225D4K4_9BACT</name>
<proteinExistence type="predicted"/>
<evidence type="ECO:0000256" key="1">
    <source>
        <dbReference type="SAM" id="MobiDB-lite"/>
    </source>
</evidence>
<gene>
    <name evidence="2" type="ORF">FRUB_10545</name>
</gene>
<evidence type="ECO:0000313" key="3">
    <source>
        <dbReference type="Proteomes" id="UP000214646"/>
    </source>
</evidence>
<dbReference type="EMBL" id="NIDE01000020">
    <property type="protein sequence ID" value="OWK34574.1"/>
    <property type="molecule type" value="Genomic_DNA"/>
</dbReference>
<comment type="caution">
    <text evidence="2">The sequence shown here is derived from an EMBL/GenBank/DDBJ whole genome shotgun (WGS) entry which is preliminary data.</text>
</comment>
<dbReference type="OrthoDB" id="279247at2"/>
<protein>
    <submittedName>
        <fullName evidence="2">Uncharacterized protein</fullName>
    </submittedName>
</protein>
<keyword evidence="3" id="KW-1185">Reference proteome</keyword>
<feature type="region of interest" description="Disordered" evidence="1">
    <location>
        <begin position="128"/>
        <end position="148"/>
    </location>
</feature>
<dbReference type="RefSeq" id="WP_088260833.1">
    <property type="nucleotide sequence ID" value="NZ_NIDE01000020.1"/>
</dbReference>
<accession>A0A225D4K4</accession>
<sequence length="226" mass="23935">MARLAWIGVAAVAAATAGCLDWNSDRTALKNKPVEVPQITDAAVAVSARVDQIGRQLLLQTPFVGIEPTFHAFGKPEPEIFHPDANGVFVSEGLISRCKSDAEVAAVLATELGKMAAERRIADRMKIPDPLNTVQGSGNISPGGISSDQTQLGVQAVFDRPLKPTGRINRPVPAEDVREIALELMKSAGFDAKALDAVAPLLQEAAKNHGVADQFGGRGAKPRWSN</sequence>
<evidence type="ECO:0000313" key="2">
    <source>
        <dbReference type="EMBL" id="OWK34574.1"/>
    </source>
</evidence>
<dbReference type="AlphaFoldDB" id="A0A225D4K4"/>